<accession>A0A919GKG9</accession>
<keyword evidence="1" id="KW-0472">Membrane</keyword>
<feature type="transmembrane region" description="Helical" evidence="1">
    <location>
        <begin position="140"/>
        <end position="159"/>
    </location>
</feature>
<evidence type="ECO:0000313" key="3">
    <source>
        <dbReference type="Proteomes" id="UP000603227"/>
    </source>
</evidence>
<reference evidence="2" key="1">
    <citation type="journal article" date="2014" name="Int. J. Syst. Evol. Microbiol.">
        <title>Complete genome sequence of Corynebacterium casei LMG S-19264T (=DSM 44701T), isolated from a smear-ripened cheese.</title>
        <authorList>
            <consortium name="US DOE Joint Genome Institute (JGI-PGF)"/>
            <person name="Walter F."/>
            <person name="Albersmeier A."/>
            <person name="Kalinowski J."/>
            <person name="Ruckert C."/>
        </authorList>
    </citation>
    <scope>NUCLEOTIDE SEQUENCE</scope>
    <source>
        <strain evidence="2">CGMCC 4.7403</strain>
    </source>
</reference>
<keyword evidence="3" id="KW-1185">Reference proteome</keyword>
<evidence type="ECO:0000313" key="2">
    <source>
        <dbReference type="EMBL" id="GHH85859.1"/>
    </source>
</evidence>
<name>A0A919GKG9_9ACTN</name>
<feature type="transmembrane region" description="Helical" evidence="1">
    <location>
        <begin position="41"/>
        <end position="60"/>
    </location>
</feature>
<organism evidence="2 3">
    <name type="scientific">Streptomyces capitiformicae</name>
    <dbReference type="NCBI Taxonomy" id="2014920"/>
    <lineage>
        <taxon>Bacteria</taxon>
        <taxon>Bacillati</taxon>
        <taxon>Actinomycetota</taxon>
        <taxon>Actinomycetes</taxon>
        <taxon>Kitasatosporales</taxon>
        <taxon>Streptomycetaceae</taxon>
        <taxon>Streptomyces</taxon>
    </lineage>
</organism>
<evidence type="ECO:0008006" key="4">
    <source>
        <dbReference type="Google" id="ProtNLM"/>
    </source>
</evidence>
<keyword evidence="1" id="KW-0812">Transmembrane</keyword>
<protein>
    <recommendedName>
        <fullName evidence="4">Transmembrane protein</fullName>
    </recommendedName>
</protein>
<comment type="caution">
    <text evidence="2">The sequence shown here is derived from an EMBL/GenBank/DDBJ whole genome shotgun (WGS) entry which is preliminary data.</text>
</comment>
<gene>
    <name evidence="2" type="ORF">GCM10017771_20620</name>
</gene>
<dbReference type="AlphaFoldDB" id="A0A919GKG9"/>
<sequence length="175" mass="18682">MGRLRRRIPPHPAPLIDYAAPDFDQSNRGAISVTRMGPRKALTTVVALGGGVFLLGAAVLRLETQLTGVPGQFMAAQCEVSESRGDDEWKCGGSFRADDNSFVIPKVEVDTTFATKPTGLVPVVVDDETSTTAVEQDYSVWLYPGATGLLCLGVGAWNVRSAIRRPKQEPVAAPA</sequence>
<evidence type="ECO:0000256" key="1">
    <source>
        <dbReference type="SAM" id="Phobius"/>
    </source>
</evidence>
<keyword evidence="1" id="KW-1133">Transmembrane helix</keyword>
<reference evidence="2" key="2">
    <citation type="submission" date="2020-09" db="EMBL/GenBank/DDBJ databases">
        <authorList>
            <person name="Sun Q."/>
            <person name="Zhou Y."/>
        </authorList>
    </citation>
    <scope>NUCLEOTIDE SEQUENCE</scope>
    <source>
        <strain evidence="2">CGMCC 4.7403</strain>
    </source>
</reference>
<dbReference type="EMBL" id="BNAT01000005">
    <property type="protein sequence ID" value="GHH85859.1"/>
    <property type="molecule type" value="Genomic_DNA"/>
</dbReference>
<proteinExistence type="predicted"/>
<dbReference type="Proteomes" id="UP000603227">
    <property type="component" value="Unassembled WGS sequence"/>
</dbReference>